<feature type="compositionally biased region" description="Polar residues" evidence="2">
    <location>
        <begin position="559"/>
        <end position="568"/>
    </location>
</feature>
<feature type="region of interest" description="Disordered" evidence="2">
    <location>
        <begin position="704"/>
        <end position="727"/>
    </location>
</feature>
<dbReference type="EMBL" id="CDMY01000448">
    <property type="protein sequence ID" value="CEM13908.1"/>
    <property type="molecule type" value="Genomic_DNA"/>
</dbReference>
<feature type="region of interest" description="Disordered" evidence="2">
    <location>
        <begin position="858"/>
        <end position="935"/>
    </location>
</feature>
<feature type="compositionally biased region" description="Pro residues" evidence="2">
    <location>
        <begin position="599"/>
        <end position="613"/>
    </location>
</feature>
<feature type="region of interest" description="Disordered" evidence="2">
    <location>
        <begin position="52"/>
        <end position="103"/>
    </location>
</feature>
<reference evidence="4 5" key="1">
    <citation type="submission" date="2014-11" db="EMBL/GenBank/DDBJ databases">
        <authorList>
            <person name="Zhu J."/>
            <person name="Qi W."/>
            <person name="Song R."/>
        </authorList>
    </citation>
    <scope>NUCLEOTIDE SEQUENCE [LARGE SCALE GENOMIC DNA]</scope>
</reference>
<feature type="transmembrane region" description="Helical" evidence="3">
    <location>
        <begin position="1014"/>
        <end position="1033"/>
    </location>
</feature>
<feature type="compositionally biased region" description="Polar residues" evidence="2">
    <location>
        <begin position="1439"/>
        <end position="1449"/>
    </location>
</feature>
<accession>A0A0G4FJP0</accession>
<feature type="region of interest" description="Disordered" evidence="2">
    <location>
        <begin position="792"/>
        <end position="825"/>
    </location>
</feature>
<feature type="region of interest" description="Disordered" evidence="2">
    <location>
        <begin position="1512"/>
        <end position="1563"/>
    </location>
</feature>
<feature type="region of interest" description="Disordered" evidence="2">
    <location>
        <begin position="1191"/>
        <end position="1232"/>
    </location>
</feature>
<evidence type="ECO:0000256" key="1">
    <source>
        <dbReference type="ARBA" id="ARBA00022581"/>
    </source>
</evidence>
<feature type="region of interest" description="Disordered" evidence="2">
    <location>
        <begin position="498"/>
        <end position="533"/>
    </location>
</feature>
<feature type="region of interest" description="Disordered" evidence="2">
    <location>
        <begin position="242"/>
        <end position="267"/>
    </location>
</feature>
<dbReference type="InParanoid" id="A0A0G4FJP0"/>
<dbReference type="VEuPathDB" id="CryptoDB:Vbra_559"/>
<feature type="region of interest" description="Disordered" evidence="2">
    <location>
        <begin position="650"/>
        <end position="676"/>
    </location>
</feature>
<keyword evidence="3" id="KW-1133">Transmembrane helix</keyword>
<keyword evidence="3" id="KW-0812">Transmembrane</keyword>
<feature type="compositionally biased region" description="Low complexity" evidence="2">
    <location>
        <begin position="1068"/>
        <end position="1079"/>
    </location>
</feature>
<feature type="compositionally biased region" description="Gly residues" evidence="2">
    <location>
        <begin position="1546"/>
        <end position="1563"/>
    </location>
</feature>
<feature type="transmembrane region" description="Helical" evidence="3">
    <location>
        <begin position="469"/>
        <end position="487"/>
    </location>
</feature>
<feature type="compositionally biased region" description="Gly residues" evidence="2">
    <location>
        <begin position="799"/>
        <end position="808"/>
    </location>
</feature>
<protein>
    <submittedName>
        <fullName evidence="4">Uncharacterized protein</fullName>
    </submittedName>
</protein>
<keyword evidence="3" id="KW-0472">Membrane</keyword>
<proteinExistence type="predicted"/>
<dbReference type="PANTHER" id="PTHR13037">
    <property type="entry name" value="FORMIN"/>
    <property type="match status" value="1"/>
</dbReference>
<feature type="compositionally biased region" description="Basic and acidic residues" evidence="2">
    <location>
        <begin position="1"/>
        <end position="22"/>
    </location>
</feature>
<feature type="region of interest" description="Disordered" evidence="2">
    <location>
        <begin position="1"/>
        <end position="23"/>
    </location>
</feature>
<evidence type="ECO:0000256" key="2">
    <source>
        <dbReference type="SAM" id="MobiDB-lite"/>
    </source>
</evidence>
<evidence type="ECO:0000313" key="5">
    <source>
        <dbReference type="Proteomes" id="UP000041254"/>
    </source>
</evidence>
<keyword evidence="1" id="KW-0945">Host-virus interaction</keyword>
<feature type="region of interest" description="Disordered" evidence="2">
    <location>
        <begin position="1060"/>
        <end position="1162"/>
    </location>
</feature>
<feature type="region of interest" description="Disordered" evidence="2">
    <location>
        <begin position="1437"/>
        <end position="1478"/>
    </location>
</feature>
<evidence type="ECO:0000313" key="4">
    <source>
        <dbReference type="EMBL" id="CEM13908.1"/>
    </source>
</evidence>
<feature type="compositionally biased region" description="Low complexity" evidence="2">
    <location>
        <begin position="1124"/>
        <end position="1139"/>
    </location>
</feature>
<keyword evidence="5" id="KW-1185">Reference proteome</keyword>
<organism evidence="4 5">
    <name type="scientific">Vitrella brassicaformis (strain CCMP3155)</name>
    <dbReference type="NCBI Taxonomy" id="1169540"/>
    <lineage>
        <taxon>Eukaryota</taxon>
        <taxon>Sar</taxon>
        <taxon>Alveolata</taxon>
        <taxon>Colpodellida</taxon>
        <taxon>Vitrellaceae</taxon>
        <taxon>Vitrella</taxon>
    </lineage>
</organism>
<evidence type="ECO:0000256" key="3">
    <source>
        <dbReference type="SAM" id="Phobius"/>
    </source>
</evidence>
<dbReference type="PANTHER" id="PTHR13037:SF24">
    <property type="entry name" value="POLYCOMB PROTEIN PCL-RELATED"/>
    <property type="match status" value="1"/>
</dbReference>
<sequence>MTAADERVDKLEQGLEDIDKNLKSGNWTVRYAKNFLLKNFAYVSDNRSVQLFSQRHSQPQSQPQLQQQQHQSAQPSPAPRANSPSPPCPFPPPEESFPSPQRASEVARWQFSVDVLSGLLLGGGRRGGGRGERYWVEVSCEDRKSTTTPKVMMEKPYPRVDWNQTLLLMPRDLRGDILVDVRHTTPKDTPNPFNQPLFQPHTKKHAPSPLPPSIGYARAIIPIANLLSCDSEHFFAQVHHAEGLQPPLSPDQDTTEKPKKERRFSQPQSFLEDLKREFQAFDRPKEAEKMRGAVLGQQGRERGRVVDVSVSGVEEAARDRAAYRGERKVADFWVHLYPYEEGDRENKYHRAVRGHPEWGMKGPGVTLGFLHLRIAFTSPYPSFTRCVHLNTQPPYQEWIVPDRVEPQLMESYVKRVEQLTQHHPRWTKKFLHLLSNDPAAYRTPAQSLLVAAFWSFLAFAVVRAPMWQIPACVSCCLVCISLFYAWWPDDRQLHPKRSAAAAGTARHRAKSTPQHKGDGAKKRAAAAATGAADGGVPSPLLSFMRPLFSQPGAIDQPSLPASTTSSPDQAPLLPPLKAEDQPQPQPQPQAQPRTRKPPASMPTPVFPGQPPKPLRSLMRSFASIGRTRRNPFKLSTLARQTGARTLPIKQTEEASEASTRPMASAMSPPVAAKADMPDQEQLDPSSLLVLLSSQWQSLPLRRAMSDVGGSTTGAEEAPTPDTMRRNCSDSDLVIRPRLLEAAMREEPVDERAGRLAKRALDRHFDDLAGNHSEGLVERKVATVRSPRSTTVGAAITPKAGGGGGGGGILKRSLPRQLSQQDAPDFSRSRKALSSLWDALQSKGPFAFPQWPADASFLSPLVPSQPASPAKAPPMHDQQPKAAAHHPSATTHGDHSNWGSAAEAPQRQPNGVGSGDETATPTSSGAHPSVLSQAKREQGWGVDTPFGAFDLVAIDQDGHPFPVFGNALPEGSVLESFHNTQKLMGGVQKLAGGIACLGEKIRVAFGWQDEDISRLGLLIILCGGGLVSIGLFLLSMLPQLIVRTAVFGWVLVKAIKSDPTLRAEGKTTQSLSASSSPQPSHGHPRSLSSPPRDALSAAHSHHPHIPPPPQPHPTFMDISGDRDAPASPSHTPTPTITTTQDHPDREQQRQRQQQQRQQQQQGPLQHLLSQWENNLLVSKLKSGKGKIGLFSEPTAAAAGGGGGGRSGTRRNTQEEEAPLPQPQPQPPASEAADTTKLPWIPKAAAIKAEDDNHQHSPPVANRKAEEPAAAATKPQQQPKRRHPHPAPPYRNTPLARSGSLREAGPPPPPLPRVQASARDSRGLRAWLRWRPVVSMWSVAVEWVSGWVDWLGRFVTHWWVRVPDQRELDHRLIAATQCVRDLSAFLPPSFTPAHPNASDAVGHYLIQCASSSDADSIFQPFQFPFLTHRESNLRERERFYGSSTDGDSPMSSLFPRQPIPVPPPPGSATHHQQQHHHHLARGQTDLTYIPEEDRDEAARQDQTLMRQRRGVRVATGVGGGPSSAAVHHQQGLRGGQEGLRRHVSVGGAAEGKGEQTGGMGDGRAD</sequence>
<feature type="region of interest" description="Disordered" evidence="2">
    <location>
        <begin position="552"/>
        <end position="614"/>
    </location>
</feature>
<dbReference type="Proteomes" id="UP000041254">
    <property type="component" value="Unassembled WGS sequence"/>
</dbReference>
<feature type="compositionally biased region" description="Polar residues" evidence="2">
    <location>
        <begin position="906"/>
        <end position="931"/>
    </location>
</feature>
<dbReference type="OrthoDB" id="340611at2759"/>
<dbReference type="OMA" id="SATTHGD"/>
<feature type="compositionally biased region" description="Low complexity" evidence="2">
    <location>
        <begin position="1266"/>
        <end position="1276"/>
    </location>
</feature>
<feature type="compositionally biased region" description="Pro residues" evidence="2">
    <location>
        <begin position="1455"/>
        <end position="1464"/>
    </location>
</feature>
<feature type="region of interest" description="Disordered" evidence="2">
    <location>
        <begin position="1248"/>
        <end position="1316"/>
    </location>
</feature>
<feature type="compositionally biased region" description="Low complexity" evidence="2">
    <location>
        <begin position="661"/>
        <end position="674"/>
    </location>
</feature>
<name>A0A0G4FJP0_VITBC</name>
<feature type="compositionally biased region" description="Low complexity" evidence="2">
    <location>
        <begin position="53"/>
        <end position="83"/>
    </location>
</feature>
<gene>
    <name evidence="4" type="ORF">Vbra_559</name>
</gene>
<feature type="compositionally biased region" description="Low complexity" evidence="2">
    <location>
        <begin position="1149"/>
        <end position="1160"/>
    </location>
</feature>
<feature type="compositionally biased region" description="Pro residues" evidence="2">
    <location>
        <begin position="84"/>
        <end position="95"/>
    </location>
</feature>